<feature type="domain" description="BAH" evidence="1">
    <location>
        <begin position="1"/>
        <end position="105"/>
    </location>
</feature>
<gene>
    <name evidence="2" type="ORF">S03H2_01217</name>
</gene>
<name>X1FFY0_9ZZZZ</name>
<dbReference type="SUPFAM" id="SSF55729">
    <property type="entry name" value="Acyl-CoA N-acyltransferases (Nat)"/>
    <property type="match status" value="1"/>
</dbReference>
<reference evidence="2" key="1">
    <citation type="journal article" date="2014" name="Front. Microbiol.">
        <title>High frequency of phylogenetically diverse reductive dehalogenase-homologous genes in deep subseafloor sedimentary metagenomes.</title>
        <authorList>
            <person name="Kawai M."/>
            <person name="Futagami T."/>
            <person name="Toyoda A."/>
            <person name="Takaki Y."/>
            <person name="Nishi S."/>
            <person name="Hori S."/>
            <person name="Arai W."/>
            <person name="Tsubouchi T."/>
            <person name="Morono Y."/>
            <person name="Uchiyama I."/>
            <person name="Ito T."/>
            <person name="Fujiyama A."/>
            <person name="Inagaki F."/>
            <person name="Takami H."/>
        </authorList>
    </citation>
    <scope>NUCLEOTIDE SEQUENCE</scope>
    <source>
        <strain evidence="2">Expedition CK06-06</strain>
    </source>
</reference>
<evidence type="ECO:0000313" key="2">
    <source>
        <dbReference type="EMBL" id="GAH19688.1"/>
    </source>
</evidence>
<dbReference type="AlphaFoldDB" id="X1FFY0"/>
<dbReference type="GO" id="GO:0016747">
    <property type="term" value="F:acyltransferase activity, transferring groups other than amino-acyl groups"/>
    <property type="evidence" value="ECO:0007669"/>
    <property type="project" value="InterPro"/>
</dbReference>
<dbReference type="InterPro" id="IPR000182">
    <property type="entry name" value="GNAT_dom"/>
</dbReference>
<comment type="caution">
    <text evidence="2">The sequence shown here is derived from an EMBL/GenBank/DDBJ whole genome shotgun (WGS) entry which is preliminary data.</text>
</comment>
<sequence>MIKGKRIKFAPLDRKHIDIFLKWFNDPEITQYLLMYKPLTRDWEEEWFDALKHKENEVYFSILLLDQDDIEKIIGNCAIQNIDAKKAPKTVNKIIVFLERISSSS</sequence>
<dbReference type="InterPro" id="IPR001025">
    <property type="entry name" value="BAH_dom"/>
</dbReference>
<dbReference type="Gene3D" id="3.40.630.30">
    <property type="match status" value="1"/>
</dbReference>
<evidence type="ECO:0000259" key="1">
    <source>
        <dbReference type="PROSITE" id="PS51038"/>
    </source>
</evidence>
<dbReference type="PROSITE" id="PS51038">
    <property type="entry name" value="BAH"/>
    <property type="match status" value="1"/>
</dbReference>
<proteinExistence type="predicted"/>
<accession>X1FFY0</accession>
<organism evidence="2">
    <name type="scientific">marine sediment metagenome</name>
    <dbReference type="NCBI Taxonomy" id="412755"/>
    <lineage>
        <taxon>unclassified sequences</taxon>
        <taxon>metagenomes</taxon>
        <taxon>ecological metagenomes</taxon>
    </lineage>
</organism>
<protein>
    <recommendedName>
        <fullName evidence="1">BAH domain-containing protein</fullName>
    </recommendedName>
</protein>
<dbReference type="EMBL" id="BARU01000339">
    <property type="protein sequence ID" value="GAH19688.1"/>
    <property type="molecule type" value="Genomic_DNA"/>
</dbReference>
<dbReference type="InterPro" id="IPR016181">
    <property type="entry name" value="Acyl_CoA_acyltransferase"/>
</dbReference>
<dbReference type="Pfam" id="PF13302">
    <property type="entry name" value="Acetyltransf_3"/>
    <property type="match status" value="1"/>
</dbReference>
<dbReference type="GO" id="GO:0003682">
    <property type="term" value="F:chromatin binding"/>
    <property type="evidence" value="ECO:0007669"/>
    <property type="project" value="InterPro"/>
</dbReference>